<dbReference type="Pfam" id="PF03279">
    <property type="entry name" value="Lip_A_acyltrans"/>
    <property type="match status" value="1"/>
</dbReference>
<dbReference type="GO" id="GO:0009247">
    <property type="term" value="P:glycolipid biosynthetic process"/>
    <property type="evidence" value="ECO:0007669"/>
    <property type="project" value="UniProtKB-ARBA"/>
</dbReference>
<keyword evidence="4 7" id="KW-0808">Transferase</keyword>
<dbReference type="GO" id="GO:0016746">
    <property type="term" value="F:acyltransferase activity"/>
    <property type="evidence" value="ECO:0007669"/>
    <property type="project" value="UniProtKB-KW"/>
</dbReference>
<evidence type="ECO:0000256" key="6">
    <source>
        <dbReference type="ARBA" id="ARBA00023315"/>
    </source>
</evidence>
<dbReference type="CDD" id="cd07984">
    <property type="entry name" value="LPLAT_LABLAT-like"/>
    <property type="match status" value="1"/>
</dbReference>
<comment type="caution">
    <text evidence="7">The sequence shown here is derived from an EMBL/GenBank/DDBJ whole genome shotgun (WGS) entry which is preliminary data.</text>
</comment>
<keyword evidence="8" id="KW-1185">Reference proteome</keyword>
<evidence type="ECO:0000256" key="4">
    <source>
        <dbReference type="ARBA" id="ARBA00022679"/>
    </source>
</evidence>
<keyword evidence="5" id="KW-0472">Membrane</keyword>
<comment type="subcellular location">
    <subcellularLocation>
        <location evidence="1">Cell inner membrane</location>
    </subcellularLocation>
</comment>
<dbReference type="AlphaFoldDB" id="A0A7X3LT36"/>
<dbReference type="Proteomes" id="UP000433101">
    <property type="component" value="Unassembled WGS sequence"/>
</dbReference>
<evidence type="ECO:0000256" key="3">
    <source>
        <dbReference type="ARBA" id="ARBA00022519"/>
    </source>
</evidence>
<evidence type="ECO:0000256" key="2">
    <source>
        <dbReference type="ARBA" id="ARBA00022475"/>
    </source>
</evidence>
<dbReference type="EMBL" id="WUMV01000002">
    <property type="protein sequence ID" value="MXN64609.1"/>
    <property type="molecule type" value="Genomic_DNA"/>
</dbReference>
<evidence type="ECO:0000313" key="8">
    <source>
        <dbReference type="Proteomes" id="UP000433101"/>
    </source>
</evidence>
<protein>
    <submittedName>
        <fullName evidence="7">Lauroyl acyltransferase</fullName>
    </submittedName>
</protein>
<dbReference type="PANTHER" id="PTHR30606:SF9">
    <property type="entry name" value="LIPID A BIOSYNTHESIS LAUROYLTRANSFERASE"/>
    <property type="match status" value="1"/>
</dbReference>
<dbReference type="GO" id="GO:0005886">
    <property type="term" value="C:plasma membrane"/>
    <property type="evidence" value="ECO:0007669"/>
    <property type="project" value="UniProtKB-SubCell"/>
</dbReference>
<organism evidence="7 8">
    <name type="scientific">Stappia sediminis</name>
    <dbReference type="NCBI Taxonomy" id="2692190"/>
    <lineage>
        <taxon>Bacteria</taxon>
        <taxon>Pseudomonadati</taxon>
        <taxon>Pseudomonadota</taxon>
        <taxon>Alphaproteobacteria</taxon>
        <taxon>Hyphomicrobiales</taxon>
        <taxon>Stappiaceae</taxon>
        <taxon>Stappia</taxon>
    </lineage>
</organism>
<dbReference type="PANTHER" id="PTHR30606">
    <property type="entry name" value="LIPID A BIOSYNTHESIS LAUROYL ACYLTRANSFERASE"/>
    <property type="match status" value="1"/>
</dbReference>
<proteinExistence type="predicted"/>
<evidence type="ECO:0000313" key="7">
    <source>
        <dbReference type="EMBL" id="MXN64609.1"/>
    </source>
</evidence>
<keyword evidence="2" id="KW-1003">Cell membrane</keyword>
<gene>
    <name evidence="7" type="ORF">GR183_06800</name>
</gene>
<evidence type="ECO:0000256" key="1">
    <source>
        <dbReference type="ARBA" id="ARBA00004533"/>
    </source>
</evidence>
<evidence type="ECO:0000256" key="5">
    <source>
        <dbReference type="ARBA" id="ARBA00023136"/>
    </source>
</evidence>
<name>A0A7X3LT36_9HYPH</name>
<keyword evidence="3" id="KW-0997">Cell inner membrane</keyword>
<reference evidence="7 8" key="1">
    <citation type="submission" date="2019-12" db="EMBL/GenBank/DDBJ databases">
        <authorList>
            <person name="Li M."/>
        </authorList>
    </citation>
    <scope>NUCLEOTIDE SEQUENCE [LARGE SCALE GENOMIC DNA]</scope>
    <source>
        <strain evidence="7 8">GBMRC 2046</strain>
    </source>
</reference>
<dbReference type="InterPro" id="IPR004960">
    <property type="entry name" value="LipA_acyltrans"/>
</dbReference>
<accession>A0A7X3LT36</accession>
<keyword evidence="6 7" id="KW-0012">Acyltransferase</keyword>
<sequence length="285" mass="32565">MKIIRYRIEWLGLKTLLVLIRLMPIDAASAMMGWFWRHLAPFNHRHKRAIANLQAAFPEKSSSECEAIAGDMWENLGRVTAETIQLDRIVADRSRFTFDLEKARERIDGVGCVVVSMHSGNWEVTALGGIVAGHKPAGVYQATKNPYSDREIHELRQGLYPGGLFAKSHDTARRILSIVRNHGMISFLADLRDFRGPKVPFFGRPAYATAFPATIARGNKVPLIVTRVVREGGAKFRIEAKPLDYPITGDRKADVEETTAMIHRQFEDWIREYPSQWMWIHRKWV</sequence>